<dbReference type="InterPro" id="IPR036179">
    <property type="entry name" value="Ig-like_dom_sf"/>
</dbReference>
<dbReference type="OrthoDB" id="9765926at2"/>
<dbReference type="InterPro" id="IPR013783">
    <property type="entry name" value="Ig-like_fold"/>
</dbReference>
<evidence type="ECO:0000313" key="2">
    <source>
        <dbReference type="EMBL" id="TMM53471.1"/>
    </source>
</evidence>
<gene>
    <name evidence="2" type="ORF">FEE95_19530</name>
</gene>
<keyword evidence="3" id="KW-1185">Reference proteome</keyword>
<dbReference type="Proteomes" id="UP000310314">
    <property type="component" value="Unassembled WGS sequence"/>
</dbReference>
<dbReference type="NCBIfam" id="TIGR04131">
    <property type="entry name" value="Bac_Flav_CTERM"/>
    <property type="match status" value="1"/>
</dbReference>
<evidence type="ECO:0000256" key="1">
    <source>
        <dbReference type="SAM" id="SignalP"/>
    </source>
</evidence>
<proteinExistence type="predicted"/>
<dbReference type="Pfam" id="PF13585">
    <property type="entry name" value="CHU_C"/>
    <property type="match status" value="1"/>
</dbReference>
<sequence length="901" mass="98513">MRIISMVLLVSLFCPTLFFGQGETSNWFFGNGAGITFNSDGSITPTTQGRLDTFEGCATISDSFGDLLFYTDGIIVYDRDHKVMQNGGNLLGDPSSTQSALIVPKPGDPNIFFIFTVDTSSFQGDPDRGLNYSIVDVTLNDGKGAVTQKNIPLLNDCSEKVAAVIKDCSDQSIWLLTFASLGGSKGVFDTFHAFEINTNGVNVTSVKTTFEGLDIEDPRGYLKISPDGNKLANANVKDGLYLYDFDAATGKLSNQESVFISGSNKAAYGVEFSPNSQYLYIHASNDIFAESGHRSSLLQYDLASSDISQSQEIIDTRSIYRGALQLGDNGKIYRTAAKNYFQGTPFLSVINNPNQKGDAVNYEHEAIALNGKNATQGLPPFIQSFFNKIALIKKPDGTTTSSLSICAGEPFTLEAELIPGAIYIWEKDGESLAISGNTLQIPSSANTDSGKYRLTIQTANPSDCPIIGEALIRVAPLPETSLLSLQQCDVDENIQDGFTIFDLEQAGSNQNFDFTFYETRQDQTNGNPIANPDAYSNTKAFTQTLFYSVTNELGCSDTGEITLIVNPTEVITSDLSPIVICDTSSEDTALVGSVDLDLLRQEQFSGLDVAFYENLTDAALEDNELEGSFSTSNLVLYVRTENDNQCQSIETIDFVVKPLPEITLEDSYQVCSDGEALVINAPANFDSYKWYKKANDQFSEIGSLPQISITNGGTYSLEVAIKHENNGRLVTTCTSSIDFTVVQSNRATFTEINIEDFSNNNTIMALVTGDGEYEFSLDSNLYQDSSFFENIEPGFYTVFARDKKGCGISEKDIAVVGFPKFFTPNGDGSNDTWQLTGSGKDMVTGNITIHDRYGRLIKQLDTNSNGWDGSFLGEMLPASDYWFRITLVDGRDFKGHFALKR</sequence>
<keyword evidence="1" id="KW-0732">Signal</keyword>
<organism evidence="2 3">
    <name type="scientific">Maribacter algarum</name>
    <name type="common">ex Zhang et al. 2020</name>
    <dbReference type="NCBI Taxonomy" id="2578118"/>
    <lineage>
        <taxon>Bacteria</taxon>
        <taxon>Pseudomonadati</taxon>
        <taxon>Bacteroidota</taxon>
        <taxon>Flavobacteriia</taxon>
        <taxon>Flavobacteriales</taxon>
        <taxon>Flavobacteriaceae</taxon>
        <taxon>Maribacter</taxon>
    </lineage>
</organism>
<dbReference type="Gene3D" id="2.60.40.10">
    <property type="entry name" value="Immunoglobulins"/>
    <property type="match status" value="1"/>
</dbReference>
<name>A0A5S3Q978_9FLAO</name>
<dbReference type="SUPFAM" id="SSF82171">
    <property type="entry name" value="DPP6 N-terminal domain-like"/>
    <property type="match status" value="1"/>
</dbReference>
<feature type="chain" id="PRO_5024407950" evidence="1">
    <location>
        <begin position="21"/>
        <end position="901"/>
    </location>
</feature>
<reference evidence="2 3" key="1">
    <citation type="submission" date="2019-05" db="EMBL/GenBank/DDBJ databases">
        <authorList>
            <person name="Zhang J.-Y."/>
            <person name="Feg X."/>
            <person name="Du Z.-J."/>
        </authorList>
    </citation>
    <scope>NUCLEOTIDE SEQUENCE [LARGE SCALE GENOMIC DNA]</scope>
    <source>
        <strain evidence="2 3">RZ26</strain>
    </source>
</reference>
<dbReference type="InterPro" id="IPR026341">
    <property type="entry name" value="T9SS_type_B"/>
</dbReference>
<accession>A0A5S3Q978</accession>
<dbReference type="EMBL" id="VATY01000005">
    <property type="protein sequence ID" value="TMM53471.1"/>
    <property type="molecule type" value="Genomic_DNA"/>
</dbReference>
<comment type="caution">
    <text evidence="2">The sequence shown here is derived from an EMBL/GenBank/DDBJ whole genome shotgun (WGS) entry which is preliminary data.</text>
</comment>
<dbReference type="AlphaFoldDB" id="A0A5S3Q978"/>
<feature type="signal peptide" evidence="1">
    <location>
        <begin position="1"/>
        <end position="20"/>
    </location>
</feature>
<dbReference type="SUPFAM" id="SSF48726">
    <property type="entry name" value="Immunoglobulin"/>
    <property type="match status" value="1"/>
</dbReference>
<protein>
    <submittedName>
        <fullName evidence="2">T9SS type B sorting domain-containing protein</fullName>
    </submittedName>
</protein>
<evidence type="ECO:0000313" key="3">
    <source>
        <dbReference type="Proteomes" id="UP000310314"/>
    </source>
</evidence>